<dbReference type="EMBL" id="JBDLNU010000001">
    <property type="protein sequence ID" value="MFM1727216.1"/>
    <property type="molecule type" value="Genomic_DNA"/>
</dbReference>
<sequence length="86" mass="9455">MDAAQTYGDDPEPPVASTKIRLERYIEVELVGSDNAELRKLTRATIEVAQAVKHWRSTISRTESGIAADAVICSRVCCGGFSRRTE</sequence>
<organism evidence="1 2">
    <name type="scientific">Prescottella soli</name>
    <dbReference type="NCBI Taxonomy" id="1543852"/>
    <lineage>
        <taxon>Bacteria</taxon>
        <taxon>Bacillati</taxon>
        <taxon>Actinomycetota</taxon>
        <taxon>Actinomycetes</taxon>
        <taxon>Mycobacteriales</taxon>
        <taxon>Nocardiaceae</taxon>
        <taxon>Prescottella</taxon>
    </lineage>
</organism>
<keyword evidence="2" id="KW-1185">Reference proteome</keyword>
<evidence type="ECO:0000313" key="2">
    <source>
        <dbReference type="Proteomes" id="UP001629744"/>
    </source>
</evidence>
<dbReference type="RefSeq" id="WP_348608375.1">
    <property type="nucleotide sequence ID" value="NZ_CP157276.1"/>
</dbReference>
<protein>
    <submittedName>
        <fullName evidence="1">Uncharacterized protein</fullName>
    </submittedName>
</protein>
<evidence type="ECO:0000313" key="1">
    <source>
        <dbReference type="EMBL" id="MFM1727216.1"/>
    </source>
</evidence>
<comment type="caution">
    <text evidence="1">The sequence shown here is derived from an EMBL/GenBank/DDBJ whole genome shotgun (WGS) entry which is preliminary data.</text>
</comment>
<proteinExistence type="predicted"/>
<reference evidence="1 2" key="1">
    <citation type="submission" date="2023-11" db="EMBL/GenBank/DDBJ databases">
        <authorList>
            <person name="Val-Calvo J."/>
            <person name="Scortti M."/>
            <person name="Vazquez-Boland J."/>
        </authorList>
    </citation>
    <scope>NUCLEOTIDE SEQUENCE [LARGE SCALE GENOMIC DNA]</scope>
    <source>
        <strain evidence="1 2">DSM 46662</strain>
    </source>
</reference>
<name>A0ABW9FNQ9_9NOCA</name>
<gene>
    <name evidence="1" type="ORF">ABEU19_000672</name>
</gene>
<accession>A0ABW9FNQ9</accession>
<dbReference type="Proteomes" id="UP001629744">
    <property type="component" value="Unassembled WGS sequence"/>
</dbReference>